<accession>A0AAN6RQZ4</accession>
<dbReference type="PROSITE" id="PS50865">
    <property type="entry name" value="ZF_MYND_2"/>
    <property type="match status" value="1"/>
</dbReference>
<keyword evidence="3" id="KW-0862">Zinc</keyword>
<dbReference type="GO" id="GO:0000981">
    <property type="term" value="F:DNA-binding transcription factor activity, RNA polymerase II-specific"/>
    <property type="evidence" value="ECO:0007669"/>
    <property type="project" value="TreeGrafter"/>
</dbReference>
<dbReference type="Proteomes" id="UP001303889">
    <property type="component" value="Unassembled WGS sequence"/>
</dbReference>
<keyword evidence="7" id="KW-1185">Reference proteome</keyword>
<dbReference type="PANTHER" id="PTHR10237">
    <property type="entry name" value="DEFORMED EPIDERMAL AUTOREGULATORY FACTOR 1 HOMOLOG SUPPRESSIN"/>
    <property type="match status" value="1"/>
</dbReference>
<dbReference type="Pfam" id="PF14737">
    <property type="entry name" value="DUF4470"/>
    <property type="match status" value="1"/>
</dbReference>
<dbReference type="EMBL" id="MU855854">
    <property type="protein sequence ID" value="KAK3898956.1"/>
    <property type="molecule type" value="Genomic_DNA"/>
</dbReference>
<dbReference type="Gene3D" id="6.10.140.2220">
    <property type="match status" value="1"/>
</dbReference>
<dbReference type="InterPro" id="IPR024119">
    <property type="entry name" value="TF_DEAF-1"/>
</dbReference>
<dbReference type="PROSITE" id="PS01360">
    <property type="entry name" value="ZF_MYND_1"/>
    <property type="match status" value="1"/>
</dbReference>
<dbReference type="GO" id="GO:0008270">
    <property type="term" value="F:zinc ion binding"/>
    <property type="evidence" value="ECO:0007669"/>
    <property type="project" value="UniProtKB-KW"/>
</dbReference>
<sequence length="1243" mass="136290">MHTPRPLEPSSPFHAGGFNPAVNLTEALPQGVAADVLLLGCGDARDILYTSAANRLFPERKLDITACDVDEHSLAKTIMFFTLLLDDDESVPREQVWNTYFHFYLDERDVEVLGTQAKKLLRLSSSWQEWHAGPYADTLRFCDEKTLSVLGPIWAKYAEQAGWRDPSAQKAHRDRFQEKLSEARKKHDCEKRAGKQDVARACSPLAMCLAHNLLPSVEKHWETGLTGSPTLEKSTIPNPVFSVPLTGTSTLKYPTSPLLGFHLAAAHARLAENSPLRIEDEPEGDVDWEARLLQTARVQFDEWTSAFIEAAPRTIVRFTASECFTLCHTLRYNLESGETCAQHYRTNSGFDVLTLAESEYGVGGTAPKQFDIIDTSTLSHDVGVLNFLVSAAPLLKASPTSTLYTAGLHKLSDAGAGFEQLLYGYTTPISLLLGLVPAEYWTNMTAMSTVDQVLAAWGDDDATPQAKDTLFGYRLSWKQSEYMSGQLPRAPLRAELIGLVALGQSLYYNIFSTSNPLDPPAEADRKTLIPRKAAQSQYHTGSLLAFLEALADRTAADSNELCKQFLQVVASDTDLVSISAHLAAFSIDVPISGLAFAEQAWGWQDFATGVTPGFKNWADVPRAVALTVVIPPDRWQPFIHGREEDGEGINVACHASGHLRVDKQDTRGGDIATIYSDTQIGFGSVETEGSPDEDGFVVRVVEDEAGWAGNSPMILSYYVSSEYLGAMFAEAVVGFHLRLSTLSTSGTEEPLETALSAFEVSVSDTDKVFISKYRPGQTGHEVTEGNLRELQKSKRAAQDPASPDSTFTAFFDLRRDTEITAIEGRLNITSDEGKKLLADKVPITIDQPSPFTLTITFDKEKPNPLVLPLTFPAPILREGITTRVARTSHYIELLAPLAQPHTHPDLLSNTFLLPTTLPPNGGPPATLNLPHLSLSTLPILNLSSPQRHPLTTLTTLTSLTFSSRERPIRAANFHAESRTHLPARLNLKESLFTMFMLASGLQGGQTGLFGLNHPSRGGLHILLLVSALRLDGAHGNVVLDVAVLPLTTQLVRDGAMEEFLLVLRELECCVLDVDDAELEAWKRALPAMVERCRTWQHKEGCEYVTAGRVPISLEHGEPVLCQCGVGAGLEDGFVSIPGWETASKHATRAAISLLFASPLVEEGISPAKARIAADELMGRRLPRRKCVNCGGFQDVDGVKLRRCAKCLMVEYCSAECQKADWKKHRAECKRDQEMFGLGPRKGV</sequence>
<reference evidence="6" key="2">
    <citation type="submission" date="2023-05" db="EMBL/GenBank/DDBJ databases">
        <authorList>
            <consortium name="Lawrence Berkeley National Laboratory"/>
            <person name="Steindorff A."/>
            <person name="Hensen N."/>
            <person name="Bonometti L."/>
            <person name="Westerberg I."/>
            <person name="Brannstrom I.O."/>
            <person name="Guillou S."/>
            <person name="Cros-Aarteil S."/>
            <person name="Calhoun S."/>
            <person name="Haridas S."/>
            <person name="Kuo A."/>
            <person name="Mondo S."/>
            <person name="Pangilinan J."/>
            <person name="Riley R."/>
            <person name="Labutti K."/>
            <person name="Andreopoulos B."/>
            <person name="Lipzen A."/>
            <person name="Chen C."/>
            <person name="Yanf M."/>
            <person name="Daum C."/>
            <person name="Ng V."/>
            <person name="Clum A."/>
            <person name="Ohm R."/>
            <person name="Martin F."/>
            <person name="Silar P."/>
            <person name="Natvig D."/>
            <person name="Lalanne C."/>
            <person name="Gautier V."/>
            <person name="Ament-Velasquez S.L."/>
            <person name="Kruys A."/>
            <person name="Hutchinson M.I."/>
            <person name="Powell A.J."/>
            <person name="Barry K."/>
            <person name="Miller A.N."/>
            <person name="Grigoriev I.V."/>
            <person name="Debuchy R."/>
            <person name="Gladieux P."/>
            <person name="Thoren M.H."/>
            <person name="Johannesson H."/>
        </authorList>
    </citation>
    <scope>NUCLEOTIDE SEQUENCE</scope>
    <source>
        <strain evidence="6">CBS 103.79</strain>
    </source>
</reference>
<comment type="caution">
    <text evidence="6">The sequence shown here is derived from an EMBL/GenBank/DDBJ whole genome shotgun (WGS) entry which is preliminary data.</text>
</comment>
<dbReference type="GO" id="GO:0005634">
    <property type="term" value="C:nucleus"/>
    <property type="evidence" value="ECO:0007669"/>
    <property type="project" value="TreeGrafter"/>
</dbReference>
<feature type="domain" description="MYND-type" evidence="5">
    <location>
        <begin position="1186"/>
        <end position="1228"/>
    </location>
</feature>
<keyword evidence="1" id="KW-0479">Metal-binding</keyword>
<evidence type="ECO:0000256" key="3">
    <source>
        <dbReference type="ARBA" id="ARBA00022833"/>
    </source>
</evidence>
<name>A0AAN6RQZ4_9PEZI</name>
<dbReference type="SUPFAM" id="SSF144232">
    <property type="entry name" value="HIT/MYND zinc finger-like"/>
    <property type="match status" value="1"/>
</dbReference>
<reference evidence="6" key="1">
    <citation type="journal article" date="2023" name="Mol. Phylogenet. Evol.">
        <title>Genome-scale phylogeny and comparative genomics of the fungal order Sordariales.</title>
        <authorList>
            <person name="Hensen N."/>
            <person name="Bonometti L."/>
            <person name="Westerberg I."/>
            <person name="Brannstrom I.O."/>
            <person name="Guillou S."/>
            <person name="Cros-Aarteil S."/>
            <person name="Calhoun S."/>
            <person name="Haridas S."/>
            <person name="Kuo A."/>
            <person name="Mondo S."/>
            <person name="Pangilinan J."/>
            <person name="Riley R."/>
            <person name="LaButti K."/>
            <person name="Andreopoulos B."/>
            <person name="Lipzen A."/>
            <person name="Chen C."/>
            <person name="Yan M."/>
            <person name="Daum C."/>
            <person name="Ng V."/>
            <person name="Clum A."/>
            <person name="Steindorff A."/>
            <person name="Ohm R.A."/>
            <person name="Martin F."/>
            <person name="Silar P."/>
            <person name="Natvig D.O."/>
            <person name="Lalanne C."/>
            <person name="Gautier V."/>
            <person name="Ament-Velasquez S.L."/>
            <person name="Kruys A."/>
            <person name="Hutchinson M.I."/>
            <person name="Powell A.J."/>
            <person name="Barry K."/>
            <person name="Miller A.N."/>
            <person name="Grigoriev I.V."/>
            <person name="Debuchy R."/>
            <person name="Gladieux P."/>
            <person name="Hiltunen Thoren M."/>
            <person name="Johannesson H."/>
        </authorList>
    </citation>
    <scope>NUCLEOTIDE SEQUENCE</scope>
    <source>
        <strain evidence="6">CBS 103.79</strain>
    </source>
</reference>
<evidence type="ECO:0000256" key="4">
    <source>
        <dbReference type="PROSITE-ProRule" id="PRU00134"/>
    </source>
</evidence>
<dbReference type="PANTHER" id="PTHR10237:SF15">
    <property type="entry name" value="LD37257P"/>
    <property type="match status" value="1"/>
</dbReference>
<evidence type="ECO:0000313" key="6">
    <source>
        <dbReference type="EMBL" id="KAK3898956.1"/>
    </source>
</evidence>
<organism evidence="6 7">
    <name type="scientific">Staphylotrichum tortipilum</name>
    <dbReference type="NCBI Taxonomy" id="2831512"/>
    <lineage>
        <taxon>Eukaryota</taxon>
        <taxon>Fungi</taxon>
        <taxon>Dikarya</taxon>
        <taxon>Ascomycota</taxon>
        <taxon>Pezizomycotina</taxon>
        <taxon>Sordariomycetes</taxon>
        <taxon>Sordariomycetidae</taxon>
        <taxon>Sordariales</taxon>
        <taxon>Chaetomiaceae</taxon>
        <taxon>Staphylotrichum</taxon>
    </lineage>
</organism>
<dbReference type="InterPro" id="IPR027974">
    <property type="entry name" value="DUF4470"/>
</dbReference>
<evidence type="ECO:0000259" key="5">
    <source>
        <dbReference type="PROSITE" id="PS50865"/>
    </source>
</evidence>
<evidence type="ECO:0000256" key="1">
    <source>
        <dbReference type="ARBA" id="ARBA00022723"/>
    </source>
</evidence>
<keyword evidence="2 4" id="KW-0863">Zinc-finger</keyword>
<dbReference type="InterPro" id="IPR002893">
    <property type="entry name" value="Znf_MYND"/>
</dbReference>
<evidence type="ECO:0000256" key="2">
    <source>
        <dbReference type="ARBA" id="ARBA00022771"/>
    </source>
</evidence>
<proteinExistence type="predicted"/>
<dbReference type="AlphaFoldDB" id="A0AAN6RQZ4"/>
<dbReference type="Pfam" id="PF01753">
    <property type="entry name" value="zf-MYND"/>
    <property type="match status" value="1"/>
</dbReference>
<gene>
    <name evidence="6" type="ORF">C8A05DRAFT_18536</name>
</gene>
<evidence type="ECO:0000313" key="7">
    <source>
        <dbReference type="Proteomes" id="UP001303889"/>
    </source>
</evidence>
<protein>
    <recommendedName>
        <fullName evidence="5">MYND-type domain-containing protein</fullName>
    </recommendedName>
</protein>